<sequence length="108" mass="12239">MALYEASANQSLNRTRYVGASRRIRAPVSFALASRKPLGGEMNTREAIQSMFADMGLATPEERSRYRFDFRRTGIQSSEYSEPSILDNRTEKDEDNNKKEEAINAELG</sequence>
<comment type="caution">
    <text evidence="2">The sequence shown here is derived from an EMBL/GenBank/DDBJ whole genome shotgun (WGS) entry which is preliminary data.</text>
</comment>
<feature type="region of interest" description="Disordered" evidence="1">
    <location>
        <begin position="79"/>
        <end position="108"/>
    </location>
</feature>
<proteinExistence type="predicted"/>
<evidence type="ECO:0000256" key="1">
    <source>
        <dbReference type="SAM" id="MobiDB-lite"/>
    </source>
</evidence>
<dbReference type="EMBL" id="JBDKXB010000056">
    <property type="protein sequence ID" value="MEY6434248.1"/>
    <property type="molecule type" value="Genomic_DNA"/>
</dbReference>
<evidence type="ECO:0000313" key="3">
    <source>
        <dbReference type="Proteomes" id="UP001564408"/>
    </source>
</evidence>
<name>A0ABV4BLS2_9GAMM</name>
<accession>A0ABV4BLS2</accession>
<protein>
    <submittedName>
        <fullName evidence="2">Uncharacterized protein</fullName>
    </submittedName>
</protein>
<feature type="compositionally biased region" description="Basic and acidic residues" evidence="1">
    <location>
        <begin position="88"/>
        <end position="102"/>
    </location>
</feature>
<dbReference type="Proteomes" id="UP001564408">
    <property type="component" value="Unassembled WGS sequence"/>
</dbReference>
<dbReference type="RefSeq" id="WP_369668629.1">
    <property type="nucleotide sequence ID" value="NZ_JBDKXB010000056.1"/>
</dbReference>
<evidence type="ECO:0000313" key="2">
    <source>
        <dbReference type="EMBL" id="MEY6434248.1"/>
    </source>
</evidence>
<organism evidence="2 3">
    <name type="scientific">Thioalkalicoccus limnaeus</name>
    <dbReference type="NCBI Taxonomy" id="120681"/>
    <lineage>
        <taxon>Bacteria</taxon>
        <taxon>Pseudomonadati</taxon>
        <taxon>Pseudomonadota</taxon>
        <taxon>Gammaproteobacteria</taxon>
        <taxon>Chromatiales</taxon>
        <taxon>Chromatiaceae</taxon>
        <taxon>Thioalkalicoccus</taxon>
    </lineage>
</organism>
<gene>
    <name evidence="2" type="ORF">ABC977_17795</name>
</gene>
<keyword evidence="3" id="KW-1185">Reference proteome</keyword>
<reference evidence="2 3" key="1">
    <citation type="submission" date="2024-05" db="EMBL/GenBank/DDBJ databases">
        <title>Genome Sequence and Characterization of the New Strain Purple Sulfur Bacterium of Genus Thioalkalicoccus.</title>
        <authorList>
            <person name="Bryantseva I.A."/>
            <person name="Kyndt J.A."/>
            <person name="Imhoff J.F."/>
        </authorList>
    </citation>
    <scope>NUCLEOTIDE SEQUENCE [LARGE SCALE GENOMIC DNA]</scope>
    <source>
        <strain evidence="2 3">Um2</strain>
    </source>
</reference>